<keyword evidence="5 10" id="KW-0547">Nucleotide-binding</keyword>
<keyword evidence="6 10" id="KW-0067">ATP-binding</keyword>
<dbReference type="PANTHER" id="PTHR11136">
    <property type="entry name" value="FOLYLPOLYGLUTAMATE SYNTHASE-RELATED"/>
    <property type="match status" value="1"/>
</dbReference>
<gene>
    <name evidence="13" type="ORF">CJ199_01925</name>
</gene>
<feature type="domain" description="Mur ligase central" evidence="12">
    <location>
        <begin position="49"/>
        <end position="288"/>
    </location>
</feature>
<evidence type="ECO:0000256" key="2">
    <source>
        <dbReference type="ARBA" id="ARBA00013025"/>
    </source>
</evidence>
<feature type="domain" description="Mur ligase C-terminal" evidence="11">
    <location>
        <begin position="315"/>
        <end position="438"/>
    </location>
</feature>
<dbReference type="Proteomes" id="UP000235598">
    <property type="component" value="Unassembled WGS sequence"/>
</dbReference>
<evidence type="ECO:0000256" key="6">
    <source>
        <dbReference type="ARBA" id="ARBA00022840"/>
    </source>
</evidence>
<keyword evidence="7" id="KW-0460">Magnesium</keyword>
<dbReference type="GO" id="GO:0005737">
    <property type="term" value="C:cytoplasm"/>
    <property type="evidence" value="ECO:0007669"/>
    <property type="project" value="TreeGrafter"/>
</dbReference>
<dbReference type="EC" id="6.3.2.17" evidence="2"/>
<comment type="caution">
    <text evidence="13">The sequence shown here is derived from an EMBL/GenBank/DDBJ whole genome shotgun (WGS) entry which is preliminary data.</text>
</comment>
<dbReference type="InterPro" id="IPR036615">
    <property type="entry name" value="Mur_ligase_C_dom_sf"/>
</dbReference>
<dbReference type="Gene3D" id="3.40.1190.10">
    <property type="entry name" value="Mur-like, catalytic domain"/>
    <property type="match status" value="1"/>
</dbReference>
<dbReference type="SUPFAM" id="SSF53244">
    <property type="entry name" value="MurD-like peptide ligases, peptide-binding domain"/>
    <property type="match status" value="1"/>
</dbReference>
<organism evidence="13 14">
    <name type="scientific">Brevibacterium paucivorans</name>
    <dbReference type="NCBI Taxonomy" id="170994"/>
    <lineage>
        <taxon>Bacteria</taxon>
        <taxon>Bacillati</taxon>
        <taxon>Actinomycetota</taxon>
        <taxon>Actinomycetes</taxon>
        <taxon>Micrococcales</taxon>
        <taxon>Brevibacteriaceae</taxon>
        <taxon>Brevibacterium</taxon>
    </lineage>
</organism>
<evidence type="ECO:0000313" key="13">
    <source>
        <dbReference type="EMBL" id="PMD06165.1"/>
    </source>
</evidence>
<dbReference type="InterPro" id="IPR036565">
    <property type="entry name" value="Mur-like_cat_sf"/>
</dbReference>
<evidence type="ECO:0000313" key="14">
    <source>
        <dbReference type="Proteomes" id="UP000235598"/>
    </source>
</evidence>
<accession>A0A2N6VPU6</accession>
<dbReference type="InterPro" id="IPR001645">
    <property type="entry name" value="Folylpolyglutamate_synth"/>
</dbReference>
<dbReference type="GO" id="GO:0005524">
    <property type="term" value="F:ATP binding"/>
    <property type="evidence" value="ECO:0007669"/>
    <property type="project" value="UniProtKB-KW"/>
</dbReference>
<comment type="catalytic activity">
    <reaction evidence="9">
        <text>(6S)-5,6,7,8-tetrahydrofolyl-(gamma-L-Glu)(n) + L-glutamate + ATP = (6S)-5,6,7,8-tetrahydrofolyl-(gamma-L-Glu)(n+1) + ADP + phosphate + H(+)</text>
        <dbReference type="Rhea" id="RHEA:10580"/>
        <dbReference type="Rhea" id="RHEA-COMP:14738"/>
        <dbReference type="Rhea" id="RHEA-COMP:14740"/>
        <dbReference type="ChEBI" id="CHEBI:15378"/>
        <dbReference type="ChEBI" id="CHEBI:29985"/>
        <dbReference type="ChEBI" id="CHEBI:30616"/>
        <dbReference type="ChEBI" id="CHEBI:43474"/>
        <dbReference type="ChEBI" id="CHEBI:141005"/>
        <dbReference type="ChEBI" id="CHEBI:456216"/>
        <dbReference type="EC" id="6.3.2.17"/>
    </reaction>
</comment>
<dbReference type="Gene3D" id="3.90.190.20">
    <property type="entry name" value="Mur ligase, C-terminal domain"/>
    <property type="match status" value="1"/>
</dbReference>
<sequence length="455" mass="49138">MDLTSELARAQALLQARAGETEIELRLDATRRACELLGDIHTSAPVITVTGTNGKTSTVRMIDTLIRAHDLRTGRFSSPHMQDLTERFSVDGEPVNAEKFVEIVDDIQPVLHIVDQELAQSDRPPLTFFEALTVVAFAIFADAPVDVMILEVGMGGEWDSTSVADAQVCVFTPVSLDHQQFLGDTVEEIARTKAGILNRTVDPSPAPHPVAVVGPQVPEVEDVFASEFADRGVESRWLGREFGLQSRVNAVDGQVIHVRTQLEDYPDLFLPLHGEHQAVNAAVALAAVEAFLGTEDKALNADVVGEGMSAVTSPGRVEILRSEPTVIVDGAHNAHAAQVLAETVSDAFDFAEVVAVVAMYADKDPHGVFEHLSRFARRVILTQAQSPRAMETDELAHAASEWWEADDVLVENDMNSALMKALDLALDESGTGVVVTGSLSTVGEARTLLGRKEQS</sequence>
<dbReference type="EMBL" id="PNHK01000001">
    <property type="protein sequence ID" value="PMD06165.1"/>
    <property type="molecule type" value="Genomic_DNA"/>
</dbReference>
<dbReference type="Pfam" id="PF08245">
    <property type="entry name" value="Mur_ligase_M"/>
    <property type="match status" value="1"/>
</dbReference>
<evidence type="ECO:0000259" key="11">
    <source>
        <dbReference type="Pfam" id="PF02875"/>
    </source>
</evidence>
<dbReference type="RefSeq" id="WP_102237818.1">
    <property type="nucleotide sequence ID" value="NZ_PNHK01000001.1"/>
</dbReference>
<dbReference type="AlphaFoldDB" id="A0A2N6VPU6"/>
<dbReference type="InterPro" id="IPR013221">
    <property type="entry name" value="Mur_ligase_cen"/>
</dbReference>
<protein>
    <recommendedName>
        <fullName evidence="2">tetrahydrofolate synthase</fullName>
        <ecNumber evidence="2">6.3.2.17</ecNumber>
    </recommendedName>
    <alternativeName>
        <fullName evidence="8">Tetrahydrofolylpolyglutamate synthase</fullName>
    </alternativeName>
</protein>
<dbReference type="OrthoDB" id="9809356at2"/>
<dbReference type="PIRSF" id="PIRSF001563">
    <property type="entry name" value="Folylpolyglu_synth"/>
    <property type="match status" value="1"/>
</dbReference>
<evidence type="ECO:0000259" key="12">
    <source>
        <dbReference type="Pfam" id="PF08245"/>
    </source>
</evidence>
<dbReference type="GO" id="GO:0004326">
    <property type="term" value="F:tetrahydrofolylpolyglutamate synthase activity"/>
    <property type="evidence" value="ECO:0007669"/>
    <property type="project" value="UniProtKB-EC"/>
</dbReference>
<evidence type="ECO:0000256" key="5">
    <source>
        <dbReference type="ARBA" id="ARBA00022741"/>
    </source>
</evidence>
<evidence type="ECO:0000256" key="4">
    <source>
        <dbReference type="ARBA" id="ARBA00022723"/>
    </source>
</evidence>
<name>A0A2N6VPU6_9MICO</name>
<evidence type="ECO:0000256" key="9">
    <source>
        <dbReference type="ARBA" id="ARBA00047493"/>
    </source>
</evidence>
<reference evidence="13 14" key="1">
    <citation type="submission" date="2017-09" db="EMBL/GenBank/DDBJ databases">
        <title>Bacterial strain isolated from the female urinary microbiota.</title>
        <authorList>
            <person name="Thomas-White K."/>
            <person name="Kumar N."/>
            <person name="Forster S."/>
            <person name="Putonti C."/>
            <person name="Lawley T."/>
            <person name="Wolfe A.J."/>
        </authorList>
    </citation>
    <scope>NUCLEOTIDE SEQUENCE [LARGE SCALE GENOMIC DNA]</scope>
    <source>
        <strain evidence="13 14">UMB1301</strain>
    </source>
</reference>
<dbReference type="GO" id="GO:0046872">
    <property type="term" value="F:metal ion binding"/>
    <property type="evidence" value="ECO:0007669"/>
    <property type="project" value="UniProtKB-KW"/>
</dbReference>
<dbReference type="InterPro" id="IPR004101">
    <property type="entry name" value="Mur_ligase_C"/>
</dbReference>
<dbReference type="NCBIfam" id="TIGR01499">
    <property type="entry name" value="folC"/>
    <property type="match status" value="1"/>
</dbReference>
<keyword evidence="3 10" id="KW-0436">Ligase</keyword>
<evidence type="ECO:0000256" key="7">
    <source>
        <dbReference type="ARBA" id="ARBA00022842"/>
    </source>
</evidence>
<evidence type="ECO:0000256" key="8">
    <source>
        <dbReference type="ARBA" id="ARBA00030592"/>
    </source>
</evidence>
<comment type="similarity">
    <text evidence="1 10">Belongs to the folylpolyglutamate synthase family.</text>
</comment>
<evidence type="ECO:0000256" key="3">
    <source>
        <dbReference type="ARBA" id="ARBA00022598"/>
    </source>
</evidence>
<evidence type="ECO:0000256" key="10">
    <source>
        <dbReference type="PIRNR" id="PIRNR001563"/>
    </source>
</evidence>
<dbReference type="SUPFAM" id="SSF53623">
    <property type="entry name" value="MurD-like peptide ligases, catalytic domain"/>
    <property type="match status" value="1"/>
</dbReference>
<dbReference type="GO" id="GO:0008841">
    <property type="term" value="F:dihydrofolate synthase activity"/>
    <property type="evidence" value="ECO:0007669"/>
    <property type="project" value="TreeGrafter"/>
</dbReference>
<proteinExistence type="inferred from homology"/>
<evidence type="ECO:0000256" key="1">
    <source>
        <dbReference type="ARBA" id="ARBA00008276"/>
    </source>
</evidence>
<dbReference type="Pfam" id="PF02875">
    <property type="entry name" value="Mur_ligase_C"/>
    <property type="match status" value="1"/>
</dbReference>
<keyword evidence="4" id="KW-0479">Metal-binding</keyword>
<dbReference type="PANTHER" id="PTHR11136:SF0">
    <property type="entry name" value="DIHYDROFOLATE SYNTHETASE-RELATED"/>
    <property type="match status" value="1"/>
</dbReference>